<dbReference type="Gene3D" id="2.60.40.10">
    <property type="entry name" value="Immunoglobulins"/>
    <property type="match status" value="1"/>
</dbReference>
<keyword evidence="4" id="KW-1185">Reference proteome</keyword>
<dbReference type="RefSeq" id="WP_136082045.1">
    <property type="nucleotide sequence ID" value="NZ_CAAHFG010000003.1"/>
</dbReference>
<reference evidence="3 4" key="1">
    <citation type="submission" date="2019-04" db="EMBL/GenBank/DDBJ databases">
        <authorList>
            <person name="Van Vliet M D."/>
        </authorList>
    </citation>
    <scope>NUCLEOTIDE SEQUENCE [LARGE SCALE GENOMIC DNA]</scope>
    <source>
        <strain evidence="3 4">F1</strain>
    </source>
</reference>
<evidence type="ECO:0000313" key="4">
    <source>
        <dbReference type="Proteomes" id="UP000366872"/>
    </source>
</evidence>
<dbReference type="AlphaFoldDB" id="A0A6C2UAK9"/>
<sequence length="609" mass="65841">MKKRHLVVVGAVAMACATQTAKAQFFTNDLTDAASVALDFNEYISSYSNAVWSYTNGYMVTDSGTTNTVLEGGAIIDWVTEDTDTARSYLGTIHSNWLGKSWTAHIGMEAPNAEKPYYFFGLGNPQPNEAGNRYHEPRNADTVYLKFQTGNRNSKVGVFNDNGTTLYDTGAWRGDPGYDLWMTYNHINKTIQFDLDDWNGGRYSDIDLSTPEISIDGQFSDTNVVHIFFGSNAKVCFRDFDVVEIDAETPPAIPQNVYTVISNMAVEVKWEAAGGADSYDVKRTTDSGSNYVTLATGVTDLSYVDATVETNELYHYVVSATNQFGASDLSAEATGKGLPYDIIGPPSSYGEGSALDMDNLFDGDPAVFADTTVAGSWAGLDLGSAQQVVQIDYVLRNWNPHAVNNGTNGTFEGSNDPDFLTGVEILHTIPTNVATYPTVNSITITNASSFRYVRAKGRTANPDAKPLYFLAEIDFITSENIQSTTNGTLYSWLDSFYDVDTLFGGDYEAADLSDTDLDGHLAWEEHIAGTIPTDSSSVLKVTSVTSDGGDYVITWQSVAGKSYSIRTNLNLVVGTPGIAADGILGAAGETSVTSSIPSASSVFYEIIVE</sequence>
<dbReference type="PROSITE" id="PS51257">
    <property type="entry name" value="PROKAR_LIPOPROTEIN"/>
    <property type="match status" value="1"/>
</dbReference>
<dbReference type="InterPro" id="IPR008979">
    <property type="entry name" value="Galactose-bd-like_sf"/>
</dbReference>
<evidence type="ECO:0000313" key="3">
    <source>
        <dbReference type="EMBL" id="VGO16551.1"/>
    </source>
</evidence>
<dbReference type="InterPro" id="IPR036116">
    <property type="entry name" value="FN3_sf"/>
</dbReference>
<dbReference type="InterPro" id="IPR013783">
    <property type="entry name" value="Ig-like_fold"/>
</dbReference>
<gene>
    <name evidence="3" type="ORF">PDESU_05142</name>
</gene>
<feature type="domain" description="Fibronectin type-III" evidence="2">
    <location>
        <begin position="250"/>
        <end position="341"/>
    </location>
</feature>
<dbReference type="SUPFAM" id="SSF49785">
    <property type="entry name" value="Galactose-binding domain-like"/>
    <property type="match status" value="1"/>
</dbReference>
<organism evidence="3 4">
    <name type="scientific">Pontiella desulfatans</name>
    <dbReference type="NCBI Taxonomy" id="2750659"/>
    <lineage>
        <taxon>Bacteria</taxon>
        <taxon>Pseudomonadati</taxon>
        <taxon>Kiritimatiellota</taxon>
        <taxon>Kiritimatiellia</taxon>
        <taxon>Kiritimatiellales</taxon>
        <taxon>Pontiellaceae</taxon>
        <taxon>Pontiella</taxon>
    </lineage>
</organism>
<keyword evidence="1" id="KW-0732">Signal</keyword>
<name>A0A6C2UAK9_PONDE</name>
<dbReference type="Gene3D" id="2.60.120.260">
    <property type="entry name" value="Galactose-binding domain-like"/>
    <property type="match status" value="1"/>
</dbReference>
<accession>A0A6C2UAK9</accession>
<evidence type="ECO:0000259" key="2">
    <source>
        <dbReference type="PROSITE" id="PS50853"/>
    </source>
</evidence>
<protein>
    <recommendedName>
        <fullName evidence="2">Fibronectin type-III domain-containing protein</fullName>
    </recommendedName>
</protein>
<dbReference type="Proteomes" id="UP000366872">
    <property type="component" value="Unassembled WGS sequence"/>
</dbReference>
<dbReference type="InterPro" id="IPR003961">
    <property type="entry name" value="FN3_dom"/>
</dbReference>
<dbReference type="PROSITE" id="PS50853">
    <property type="entry name" value="FN3"/>
    <property type="match status" value="1"/>
</dbReference>
<dbReference type="EMBL" id="CAAHFG010000003">
    <property type="protein sequence ID" value="VGO16551.1"/>
    <property type="molecule type" value="Genomic_DNA"/>
</dbReference>
<dbReference type="SUPFAM" id="SSF49265">
    <property type="entry name" value="Fibronectin type III"/>
    <property type="match status" value="1"/>
</dbReference>
<feature type="chain" id="PRO_5025340944" description="Fibronectin type-III domain-containing protein" evidence="1">
    <location>
        <begin position="24"/>
        <end position="609"/>
    </location>
</feature>
<evidence type="ECO:0000256" key="1">
    <source>
        <dbReference type="SAM" id="SignalP"/>
    </source>
</evidence>
<proteinExistence type="predicted"/>
<feature type="signal peptide" evidence="1">
    <location>
        <begin position="1"/>
        <end position="23"/>
    </location>
</feature>